<reference evidence="3 4" key="1">
    <citation type="submission" date="2020-08" db="EMBL/GenBank/DDBJ databases">
        <title>A Genomic Blueprint of the Chicken Gut Microbiome.</title>
        <authorList>
            <person name="Gilroy R."/>
            <person name="Ravi A."/>
            <person name="Getino M."/>
            <person name="Pursley I."/>
            <person name="Horton D.L."/>
            <person name="Alikhan N.-F."/>
            <person name="Baker D."/>
            <person name="Gharbi K."/>
            <person name="Hall N."/>
            <person name="Watson M."/>
            <person name="Adriaenssens E.M."/>
            <person name="Foster-Nyarko E."/>
            <person name="Jarju S."/>
            <person name="Secka A."/>
            <person name="Antonio M."/>
            <person name="Oren A."/>
            <person name="Chaudhuri R."/>
            <person name="La Ragione R.M."/>
            <person name="Hildebrand F."/>
            <person name="Pallen M.J."/>
        </authorList>
    </citation>
    <scope>NUCLEOTIDE SEQUENCE [LARGE SCALE GENOMIC DNA]</scope>
    <source>
        <strain evidence="3 4">Sa3CUA2</strain>
    </source>
</reference>
<dbReference type="Pfam" id="PF19814">
    <property type="entry name" value="DUF6297"/>
    <property type="match status" value="1"/>
</dbReference>
<dbReference type="EMBL" id="JACSQV010000005">
    <property type="protein sequence ID" value="MBD7918063.1"/>
    <property type="molecule type" value="Genomic_DNA"/>
</dbReference>
<feature type="transmembrane region" description="Helical" evidence="2">
    <location>
        <begin position="436"/>
        <end position="456"/>
    </location>
</feature>
<name>A0ABR8QCA5_9CELL</name>
<keyword evidence="4" id="KW-1185">Reference proteome</keyword>
<feature type="transmembrane region" description="Helical" evidence="2">
    <location>
        <begin position="180"/>
        <end position="201"/>
    </location>
</feature>
<evidence type="ECO:0000256" key="2">
    <source>
        <dbReference type="SAM" id="Phobius"/>
    </source>
</evidence>
<dbReference type="Proteomes" id="UP000604241">
    <property type="component" value="Unassembled WGS sequence"/>
</dbReference>
<feature type="transmembrane region" description="Helical" evidence="2">
    <location>
        <begin position="153"/>
        <end position="174"/>
    </location>
</feature>
<feature type="transmembrane region" description="Helical" evidence="2">
    <location>
        <begin position="243"/>
        <end position="261"/>
    </location>
</feature>
<accession>A0ABR8QCA5</accession>
<feature type="transmembrane region" description="Helical" evidence="2">
    <location>
        <begin position="213"/>
        <end position="231"/>
    </location>
</feature>
<comment type="caution">
    <text evidence="3">The sequence shown here is derived from an EMBL/GenBank/DDBJ whole genome shotgun (WGS) entry which is preliminary data.</text>
</comment>
<dbReference type="RefSeq" id="WP_191782208.1">
    <property type="nucleotide sequence ID" value="NZ_JACSQV010000005.1"/>
</dbReference>
<feature type="transmembrane region" description="Helical" evidence="2">
    <location>
        <begin position="488"/>
        <end position="508"/>
    </location>
</feature>
<proteinExistence type="predicted"/>
<feature type="transmembrane region" description="Helical" evidence="2">
    <location>
        <begin position="406"/>
        <end position="430"/>
    </location>
</feature>
<feature type="transmembrane region" description="Helical" evidence="2">
    <location>
        <begin position="57"/>
        <end position="78"/>
    </location>
</feature>
<evidence type="ECO:0000313" key="4">
    <source>
        <dbReference type="Proteomes" id="UP000604241"/>
    </source>
</evidence>
<gene>
    <name evidence="3" type="ORF">H9657_07200</name>
</gene>
<feature type="transmembrane region" description="Helical" evidence="2">
    <location>
        <begin position="98"/>
        <end position="116"/>
    </location>
</feature>
<sequence length="548" mass="55465">MSPAGPAGAPHDAAGDELPDDPRVGDFDLGEVPSARSIRRFTAQAARAKAGASLGSLLTDVYTAVTSVVISVLIVLGVVQQLGSALPAAPPARAPGGLSLPALVALVLLAAAGALLSTAGRLGPVGAEGAQAAWWLPLPVDRRGLLRPSARRVPLVAALAGASVVVVLEAGLLARTGADLLRAGLLGACLAGVVVLVAALAQTRGVPRRGIALAGDVVLVAAPVLAALVVLTGRTPTALPSPSWLVVAGAAVTAAVLATAVDRRLGVLPGRTLREGGSVATQAVGAVVSLDSRELGRALTGGVAPSLRRRVSRLRTARGPATALVTADLVVLRRSLRHVVQLVVAAGLPVLATAVPQLASTVGILVAVLAGGWMAASASAEGARWAEMAPVLDRLLPLGHRTVRRLRMVVPGVVAVIWSVVAFTAVGSWAGATQDWLMLGVVAAPVWAAAAVRAAYRPAPRWDKPLVATPAGALPTGVLTVIARGPDLVAFCLLPLWIAIGLGTVSTLMVTAQVWLSVIAVMIASSTAEKGWMERMLDDQEQRKGAGA</sequence>
<keyword evidence="2" id="KW-0812">Transmembrane</keyword>
<evidence type="ECO:0000313" key="3">
    <source>
        <dbReference type="EMBL" id="MBD7918063.1"/>
    </source>
</evidence>
<evidence type="ECO:0000256" key="1">
    <source>
        <dbReference type="SAM" id="MobiDB-lite"/>
    </source>
</evidence>
<keyword evidence="2" id="KW-0472">Membrane</keyword>
<keyword evidence="2" id="KW-1133">Transmembrane helix</keyword>
<feature type="region of interest" description="Disordered" evidence="1">
    <location>
        <begin position="1"/>
        <end position="26"/>
    </location>
</feature>
<feature type="compositionally biased region" description="Low complexity" evidence="1">
    <location>
        <begin position="1"/>
        <end position="12"/>
    </location>
</feature>
<organism evidence="3 4">
    <name type="scientific">Cellulomonas avistercoris</name>
    <dbReference type="NCBI Taxonomy" id="2762242"/>
    <lineage>
        <taxon>Bacteria</taxon>
        <taxon>Bacillati</taxon>
        <taxon>Actinomycetota</taxon>
        <taxon>Actinomycetes</taxon>
        <taxon>Micrococcales</taxon>
        <taxon>Cellulomonadaceae</taxon>
        <taxon>Cellulomonas</taxon>
    </lineage>
</organism>
<protein>
    <recommendedName>
        <fullName evidence="5">ABC transporter permease</fullName>
    </recommendedName>
</protein>
<feature type="transmembrane region" description="Helical" evidence="2">
    <location>
        <begin position="339"/>
        <end position="358"/>
    </location>
</feature>
<dbReference type="InterPro" id="IPR046264">
    <property type="entry name" value="DUF6297"/>
</dbReference>
<evidence type="ECO:0008006" key="5">
    <source>
        <dbReference type="Google" id="ProtNLM"/>
    </source>
</evidence>